<name>A0ABU5UEL0_9CYAN</name>
<evidence type="ECO:0000313" key="4">
    <source>
        <dbReference type="Proteomes" id="UP001302120"/>
    </source>
</evidence>
<dbReference type="RefSeq" id="WP_323196061.1">
    <property type="nucleotide sequence ID" value="NZ_JAYGHG010000013.1"/>
</dbReference>
<dbReference type="EMBL" id="JAYGHG010000013">
    <property type="protein sequence ID" value="MEA5581733.1"/>
    <property type="molecule type" value="Genomic_DNA"/>
</dbReference>
<dbReference type="Pfam" id="PF04014">
    <property type="entry name" value="MazE_antitoxin"/>
    <property type="match status" value="1"/>
</dbReference>
<dbReference type="InterPro" id="IPR037914">
    <property type="entry name" value="SpoVT-AbrB_sf"/>
</dbReference>
<evidence type="ECO:0000313" key="3">
    <source>
        <dbReference type="EMBL" id="MEA5581733.1"/>
    </source>
</evidence>
<dbReference type="SUPFAM" id="SSF89447">
    <property type="entry name" value="AbrB/MazE/MraZ-like"/>
    <property type="match status" value="1"/>
</dbReference>
<dbReference type="PROSITE" id="PS51740">
    <property type="entry name" value="SPOVT_ABRB"/>
    <property type="match status" value="1"/>
</dbReference>
<evidence type="ECO:0000259" key="2">
    <source>
        <dbReference type="PROSITE" id="PS51740"/>
    </source>
</evidence>
<proteinExistence type="predicted"/>
<comment type="caution">
    <text evidence="3">The sequence shown here is derived from an EMBL/GenBank/DDBJ whole genome shotgun (WGS) entry which is preliminary data.</text>
</comment>
<dbReference type="Gene3D" id="2.10.260.10">
    <property type="match status" value="1"/>
</dbReference>
<feature type="domain" description="SpoVT-AbrB" evidence="2">
    <location>
        <begin position="7"/>
        <end position="50"/>
    </location>
</feature>
<protein>
    <submittedName>
        <fullName evidence="3">AbrB/MazE/SpoVT family DNA-binding domain-containing protein</fullName>
    </submittedName>
</protein>
<keyword evidence="1 3" id="KW-0238">DNA-binding</keyword>
<organism evidence="3 4">
    <name type="scientific">Nodularia harveyana UHCC-0300</name>
    <dbReference type="NCBI Taxonomy" id="2974287"/>
    <lineage>
        <taxon>Bacteria</taxon>
        <taxon>Bacillati</taxon>
        <taxon>Cyanobacteriota</taxon>
        <taxon>Cyanophyceae</taxon>
        <taxon>Nostocales</taxon>
        <taxon>Nodulariaceae</taxon>
        <taxon>Nodularia</taxon>
    </lineage>
</organism>
<sequence>MGKAIKTRIVKIGNSQGLRIPKTLLEQSGINSEVEIEVDGNHLIIRPVAQARANWDKEFAAMAENHDDILLDDLNTTEWDQLEWEW</sequence>
<evidence type="ECO:0000256" key="1">
    <source>
        <dbReference type="PROSITE-ProRule" id="PRU01076"/>
    </source>
</evidence>
<dbReference type="SMART" id="SM00966">
    <property type="entry name" value="SpoVT_AbrB"/>
    <property type="match status" value="1"/>
</dbReference>
<reference evidence="3 4" key="1">
    <citation type="submission" date="2023-12" db="EMBL/GenBank/DDBJ databases">
        <title>Baltic Sea Cyanobacteria.</title>
        <authorList>
            <person name="Delbaje E."/>
            <person name="Fewer D.P."/>
            <person name="Shishido T.K."/>
        </authorList>
    </citation>
    <scope>NUCLEOTIDE SEQUENCE [LARGE SCALE GENOMIC DNA]</scope>
    <source>
        <strain evidence="3 4">UHCC-0300</strain>
    </source>
</reference>
<dbReference type="InterPro" id="IPR007159">
    <property type="entry name" value="SpoVT-AbrB_dom"/>
</dbReference>
<keyword evidence="4" id="KW-1185">Reference proteome</keyword>
<dbReference type="Proteomes" id="UP001302120">
    <property type="component" value="Unassembled WGS sequence"/>
</dbReference>
<gene>
    <name evidence="3" type="ORF">VB620_10330</name>
</gene>
<dbReference type="GO" id="GO:0003677">
    <property type="term" value="F:DNA binding"/>
    <property type="evidence" value="ECO:0007669"/>
    <property type="project" value="UniProtKB-KW"/>
</dbReference>
<accession>A0ABU5UEL0</accession>